<dbReference type="InterPro" id="IPR008991">
    <property type="entry name" value="Translation_prot_SH3-like_sf"/>
</dbReference>
<sequence>MTKETEQMEHDINIGDEIKVLEGEYKAEEGKVINVYNNTVAIEFNNILTKDKSKYRTVVKHDNYKRLK</sequence>
<dbReference type="SUPFAM" id="SSF50104">
    <property type="entry name" value="Translation proteins SH3-like domain"/>
    <property type="match status" value="1"/>
</dbReference>
<evidence type="ECO:0000313" key="2">
    <source>
        <dbReference type="Proteomes" id="UP001589838"/>
    </source>
</evidence>
<dbReference type="RefSeq" id="WP_335962120.1">
    <property type="nucleotide sequence ID" value="NZ_JAXBLX010000024.1"/>
</dbReference>
<dbReference type="InterPro" id="IPR014722">
    <property type="entry name" value="Rib_uL2_dom2"/>
</dbReference>
<name>A0ABV6KDW6_9BACI</name>
<organism evidence="1 2">
    <name type="scientific">Halalkalibacter kiskunsagensis</name>
    <dbReference type="NCBI Taxonomy" id="1548599"/>
    <lineage>
        <taxon>Bacteria</taxon>
        <taxon>Bacillati</taxon>
        <taxon>Bacillota</taxon>
        <taxon>Bacilli</taxon>
        <taxon>Bacillales</taxon>
        <taxon>Bacillaceae</taxon>
        <taxon>Halalkalibacter</taxon>
    </lineage>
</organism>
<accession>A0ABV6KDW6</accession>
<proteinExistence type="predicted"/>
<protein>
    <submittedName>
        <fullName evidence="1">DUF2187 domain-containing protein</fullName>
    </submittedName>
</protein>
<keyword evidence="2" id="KW-1185">Reference proteome</keyword>
<dbReference type="Gene3D" id="2.30.30.30">
    <property type="match status" value="1"/>
</dbReference>
<reference evidence="1 2" key="1">
    <citation type="submission" date="2024-09" db="EMBL/GenBank/DDBJ databases">
        <authorList>
            <person name="Sun Q."/>
            <person name="Mori K."/>
        </authorList>
    </citation>
    <scope>NUCLEOTIDE SEQUENCE [LARGE SCALE GENOMIC DNA]</scope>
    <source>
        <strain evidence="1 2">NCAIM B.02610</strain>
    </source>
</reference>
<dbReference type="Proteomes" id="UP001589838">
    <property type="component" value="Unassembled WGS sequence"/>
</dbReference>
<comment type="caution">
    <text evidence="1">The sequence shown here is derived from an EMBL/GenBank/DDBJ whole genome shotgun (WGS) entry which is preliminary data.</text>
</comment>
<gene>
    <name evidence="1" type="ORF">ACFFHM_13585</name>
</gene>
<evidence type="ECO:0000313" key="1">
    <source>
        <dbReference type="EMBL" id="MFC0471495.1"/>
    </source>
</evidence>
<dbReference type="EMBL" id="JBHLUX010000035">
    <property type="protein sequence ID" value="MFC0471495.1"/>
    <property type="molecule type" value="Genomic_DNA"/>
</dbReference>